<evidence type="ECO:0000256" key="5">
    <source>
        <dbReference type="ARBA" id="ARBA00023163"/>
    </source>
</evidence>
<dbReference type="Pfam" id="PF00172">
    <property type="entry name" value="Zn_clus"/>
    <property type="match status" value="1"/>
</dbReference>
<protein>
    <recommendedName>
        <fullName evidence="8">Zn(2)-C6 fungal-type domain-containing protein</fullName>
    </recommendedName>
</protein>
<dbReference type="Proteomes" id="UP000604273">
    <property type="component" value="Unassembled WGS sequence"/>
</dbReference>
<reference evidence="9" key="1">
    <citation type="journal article" date="2020" name="BMC Genomics">
        <title>Correction to: Identification and distribution of gene clusters required for synthesis of sphingolipid metabolism inhibitors in diverse species of the filamentous fungus Fusarium.</title>
        <authorList>
            <person name="Kim H.S."/>
            <person name="Lohmar J.M."/>
            <person name="Busman M."/>
            <person name="Brown D.W."/>
            <person name="Naumann T.A."/>
            <person name="Divon H.H."/>
            <person name="Lysoe E."/>
            <person name="Uhlig S."/>
            <person name="Proctor R.H."/>
        </authorList>
    </citation>
    <scope>NUCLEOTIDE SEQUENCE</scope>
    <source>
        <strain evidence="9">NRRL 45417</strain>
    </source>
</reference>
<keyword evidence="2" id="KW-0862">Zinc</keyword>
<evidence type="ECO:0000256" key="3">
    <source>
        <dbReference type="ARBA" id="ARBA00023015"/>
    </source>
</evidence>
<dbReference type="PANTHER" id="PTHR31944">
    <property type="entry name" value="HEME-RESPONSIVE ZINC FINGER TRANSCRIPTION FACTOR HAP1"/>
    <property type="match status" value="1"/>
</dbReference>
<gene>
    <name evidence="9" type="ORF">FGADI_9276</name>
</gene>
<evidence type="ECO:0000256" key="7">
    <source>
        <dbReference type="SAM" id="MobiDB-lite"/>
    </source>
</evidence>
<dbReference type="GO" id="GO:0001228">
    <property type="term" value="F:DNA-binding transcription activator activity, RNA polymerase II-specific"/>
    <property type="evidence" value="ECO:0007669"/>
    <property type="project" value="TreeGrafter"/>
</dbReference>
<keyword evidence="5" id="KW-0804">Transcription</keyword>
<organism evidence="9 10">
    <name type="scientific">Fusarium gaditjirri</name>
    <dbReference type="NCBI Taxonomy" id="282569"/>
    <lineage>
        <taxon>Eukaryota</taxon>
        <taxon>Fungi</taxon>
        <taxon>Dikarya</taxon>
        <taxon>Ascomycota</taxon>
        <taxon>Pezizomycotina</taxon>
        <taxon>Sordariomycetes</taxon>
        <taxon>Hypocreomycetidae</taxon>
        <taxon>Hypocreales</taxon>
        <taxon>Nectriaceae</taxon>
        <taxon>Fusarium</taxon>
        <taxon>Fusarium nisikadoi species complex</taxon>
    </lineage>
</organism>
<dbReference type="GO" id="GO:0000978">
    <property type="term" value="F:RNA polymerase II cis-regulatory region sequence-specific DNA binding"/>
    <property type="evidence" value="ECO:0007669"/>
    <property type="project" value="TreeGrafter"/>
</dbReference>
<dbReference type="InterPro" id="IPR015305">
    <property type="entry name" value="DUF1961"/>
</dbReference>
<dbReference type="Pfam" id="PF09224">
    <property type="entry name" value="DUF1961"/>
    <property type="match status" value="1"/>
</dbReference>
<dbReference type="CDD" id="cd12148">
    <property type="entry name" value="fungal_TF_MHR"/>
    <property type="match status" value="1"/>
</dbReference>
<feature type="region of interest" description="Disordered" evidence="7">
    <location>
        <begin position="66"/>
        <end position="92"/>
    </location>
</feature>
<dbReference type="GO" id="GO:0008270">
    <property type="term" value="F:zinc ion binding"/>
    <property type="evidence" value="ECO:0007669"/>
    <property type="project" value="InterPro"/>
</dbReference>
<dbReference type="InterPro" id="IPR007219">
    <property type="entry name" value="XnlR_reg_dom"/>
</dbReference>
<evidence type="ECO:0000256" key="4">
    <source>
        <dbReference type="ARBA" id="ARBA00023125"/>
    </source>
</evidence>
<name>A0A8H4WT36_9HYPO</name>
<evidence type="ECO:0000256" key="1">
    <source>
        <dbReference type="ARBA" id="ARBA00022723"/>
    </source>
</evidence>
<dbReference type="Gene3D" id="4.10.240.10">
    <property type="entry name" value="Zn(2)-C6 fungal-type DNA-binding domain"/>
    <property type="match status" value="1"/>
</dbReference>
<dbReference type="InterPro" id="IPR036864">
    <property type="entry name" value="Zn2-C6_fun-type_DNA-bd_sf"/>
</dbReference>
<dbReference type="AlphaFoldDB" id="A0A8H4WT36"/>
<evidence type="ECO:0000256" key="6">
    <source>
        <dbReference type="ARBA" id="ARBA00023242"/>
    </source>
</evidence>
<dbReference type="SMART" id="SM00906">
    <property type="entry name" value="Fungal_trans"/>
    <property type="match status" value="1"/>
</dbReference>
<dbReference type="GO" id="GO:0005634">
    <property type="term" value="C:nucleus"/>
    <property type="evidence" value="ECO:0007669"/>
    <property type="project" value="TreeGrafter"/>
</dbReference>
<dbReference type="Pfam" id="PF04082">
    <property type="entry name" value="Fungal_trans"/>
    <property type="match status" value="1"/>
</dbReference>
<dbReference type="GO" id="GO:0006351">
    <property type="term" value="P:DNA-templated transcription"/>
    <property type="evidence" value="ECO:0007669"/>
    <property type="project" value="InterPro"/>
</dbReference>
<dbReference type="SMART" id="SM00066">
    <property type="entry name" value="GAL4"/>
    <property type="match status" value="1"/>
</dbReference>
<evidence type="ECO:0000259" key="8">
    <source>
        <dbReference type="PROSITE" id="PS50048"/>
    </source>
</evidence>
<keyword evidence="4" id="KW-0238">DNA-binding</keyword>
<evidence type="ECO:0000256" key="2">
    <source>
        <dbReference type="ARBA" id="ARBA00022833"/>
    </source>
</evidence>
<accession>A0A8H4WT36</accession>
<dbReference type="InterPro" id="IPR051430">
    <property type="entry name" value="Fungal_TF_Env_Response"/>
</dbReference>
<comment type="caution">
    <text evidence="9">The sequence shown here is derived from an EMBL/GenBank/DDBJ whole genome shotgun (WGS) entry which is preliminary data.</text>
</comment>
<evidence type="ECO:0000313" key="10">
    <source>
        <dbReference type="Proteomes" id="UP000604273"/>
    </source>
</evidence>
<keyword evidence="1" id="KW-0479">Metal-binding</keyword>
<feature type="compositionally biased region" description="Low complexity" evidence="7">
    <location>
        <begin position="67"/>
        <end position="85"/>
    </location>
</feature>
<dbReference type="EMBL" id="JABFAI010000249">
    <property type="protein sequence ID" value="KAF4948991.1"/>
    <property type="molecule type" value="Genomic_DNA"/>
</dbReference>
<proteinExistence type="predicted"/>
<dbReference type="CDD" id="cd00067">
    <property type="entry name" value="GAL4"/>
    <property type="match status" value="1"/>
</dbReference>
<dbReference type="OrthoDB" id="4236860at2759"/>
<dbReference type="PROSITE" id="PS50048">
    <property type="entry name" value="ZN2_CY6_FUNGAL_2"/>
    <property type="match status" value="1"/>
</dbReference>
<dbReference type="Gene3D" id="2.60.120.200">
    <property type="match status" value="1"/>
</dbReference>
<reference evidence="9" key="2">
    <citation type="submission" date="2020-05" db="EMBL/GenBank/DDBJ databases">
        <authorList>
            <person name="Kim H.-S."/>
            <person name="Proctor R.H."/>
            <person name="Brown D.W."/>
        </authorList>
    </citation>
    <scope>NUCLEOTIDE SEQUENCE</scope>
    <source>
        <strain evidence="9">NRRL 45417</strain>
    </source>
</reference>
<dbReference type="SUPFAM" id="SSF57701">
    <property type="entry name" value="Zn2/Cys6 DNA-binding domain"/>
    <property type="match status" value="1"/>
</dbReference>
<keyword evidence="3" id="KW-0805">Transcription regulation</keyword>
<sequence>MIPLPTNSQRVVKPGVKKRRPPLACIQCYQRKLKCGRELPSCGRCSKAGNADQCIYRGSKGRSTSVDGLLGDGPSAAASGAPASSRMEGSSTETIDRHVAYASQEHLEGLGNSTKFYGCSYPLNLYQQFTDLRPYIVKAKAQYPSINTLRDEIYAPLNDKYRRRQNLQDDALENTLRQLIPTKPVMDVLVQTYIDRYEITHRVLHIPTFITKYNNHWVDRLDTPVCFLVQMLLVAATAASCHPEACIDVFSHKTTHDHVIKWVEAAQAWVSSHSNQPPRSWDILTTHCLLLIAKRANFIKESSFWNSTGTLVRWAMTAGYHREVTSAARISPFGREMRRRLWITIVELDLQASIERGMPPNIRIGDFNINPPLNVDDENIDESMQELLAGMPITTLTNTSFQLLLYRSLPVRLNICALINGCCEEADFNKVLELEEELGQALRDIPPWDNPQADPRQRQTVTHIKSMLGIILHQYILLLHFCFLLRTSSSSKSLICRRARLEAAMKILDYHQRILKDETLPEQACRTGLVLAALTVCHEIYLNFGSQTYDQSTITIFPEISAFLIASVEKALDILEKRISLTFNGLNEYYILSMIVGLVKAKLWPESANKSDKEAAERVIKLCTLLQTRQVVIRREKLLSDSFDNEASQNDELSLDASYMIPDSMTDLISAMPQIVAEYSWSRVSGNISPSKNNMRSLLLYPLLAASAMAEKLLYRNTFNSTDAIANWIAEGPVKATVSNNTLELAAPGDFVYWVPEVFPERIRITWEFSPIEEPGLAIIFFGAAAAKDGGSIFDKDLKPRNGSYPQYHSSDIRTLHASYFRRRWPEERAFHLANLRKSPGFHLVAQGADPLPNVEDTQGAYYKVEVIHDKRDVKFSINGLELFSWEDVDRSTGPVVRGGRIGFRQMNPLVARYRNLEVWKL</sequence>
<dbReference type="SUPFAM" id="SSF49899">
    <property type="entry name" value="Concanavalin A-like lectins/glucanases"/>
    <property type="match status" value="1"/>
</dbReference>
<feature type="domain" description="Zn(2)-C6 fungal-type" evidence="8">
    <location>
        <begin position="24"/>
        <end position="56"/>
    </location>
</feature>
<dbReference type="InterPro" id="IPR001138">
    <property type="entry name" value="Zn2Cys6_DnaBD"/>
</dbReference>
<keyword evidence="10" id="KW-1185">Reference proteome</keyword>
<keyword evidence="6" id="KW-0539">Nucleus</keyword>
<evidence type="ECO:0000313" key="9">
    <source>
        <dbReference type="EMBL" id="KAF4948991.1"/>
    </source>
</evidence>
<dbReference type="InterPro" id="IPR013320">
    <property type="entry name" value="ConA-like_dom_sf"/>
</dbReference>
<dbReference type="PANTHER" id="PTHR31944:SF130">
    <property type="entry name" value="ZN(II)2CYS6 TRANSCRIPTION FACTO (EUROFUNG)"/>
    <property type="match status" value="1"/>
</dbReference>